<proteinExistence type="predicted"/>
<comment type="caution">
    <text evidence="1">The sequence shown here is derived from an EMBL/GenBank/DDBJ whole genome shotgun (WGS) entry which is preliminary data.</text>
</comment>
<dbReference type="AlphaFoldDB" id="A0A199VQT0"/>
<gene>
    <name evidence="1" type="ORF">ACMD2_00082</name>
</gene>
<dbReference type="Proteomes" id="UP000092600">
    <property type="component" value="Unassembled WGS sequence"/>
</dbReference>
<evidence type="ECO:0000313" key="1">
    <source>
        <dbReference type="EMBL" id="OAY79271.1"/>
    </source>
</evidence>
<sequence length="189" mass="21047">TQERLHLVPSQRVADERQLLPLNNVQKPLGLEPRQIAPVRFPSPVKKARMLPVLHAVLKIRYGRARHVGIKRPSRFCHPLPPRHLTFILHCTHKNYLSANLSVAALDSGEGFCGELSAVGAKSAASRGPSLMASLVVTVKVLDEYKMDRRKSAERRSRSSKKEPIFFCSTFHSVANCSNLGFSNSIDKT</sequence>
<reference evidence="1 2" key="1">
    <citation type="journal article" date="2016" name="DNA Res.">
        <title>The draft genome of MD-2 pineapple using hybrid error correction of long reads.</title>
        <authorList>
            <person name="Redwan R.M."/>
            <person name="Saidin A."/>
            <person name="Kumar S.V."/>
        </authorList>
    </citation>
    <scope>NUCLEOTIDE SEQUENCE [LARGE SCALE GENOMIC DNA]</scope>
    <source>
        <strain evidence="2">cv. MD2</strain>
        <tissue evidence="1">Leaf</tissue>
    </source>
</reference>
<organism evidence="1 2">
    <name type="scientific">Ananas comosus</name>
    <name type="common">Pineapple</name>
    <name type="synonym">Ananas ananas</name>
    <dbReference type="NCBI Taxonomy" id="4615"/>
    <lineage>
        <taxon>Eukaryota</taxon>
        <taxon>Viridiplantae</taxon>
        <taxon>Streptophyta</taxon>
        <taxon>Embryophyta</taxon>
        <taxon>Tracheophyta</taxon>
        <taxon>Spermatophyta</taxon>
        <taxon>Magnoliopsida</taxon>
        <taxon>Liliopsida</taxon>
        <taxon>Poales</taxon>
        <taxon>Bromeliaceae</taxon>
        <taxon>Bromelioideae</taxon>
        <taxon>Ananas</taxon>
    </lineage>
</organism>
<feature type="non-terminal residue" evidence="1">
    <location>
        <position position="1"/>
    </location>
</feature>
<dbReference type="EMBL" id="LSRQ01001111">
    <property type="protein sequence ID" value="OAY79271.1"/>
    <property type="molecule type" value="Genomic_DNA"/>
</dbReference>
<accession>A0A199VQT0</accession>
<name>A0A199VQT0_ANACO</name>
<evidence type="ECO:0000313" key="2">
    <source>
        <dbReference type="Proteomes" id="UP000092600"/>
    </source>
</evidence>
<protein>
    <submittedName>
        <fullName evidence="1">Uncharacterized protein</fullName>
    </submittedName>
</protein>